<keyword evidence="1" id="KW-0472">Membrane</keyword>
<proteinExistence type="predicted"/>
<keyword evidence="1" id="KW-0812">Transmembrane</keyword>
<keyword evidence="3" id="KW-1185">Reference proteome</keyword>
<reference evidence="2 3" key="1">
    <citation type="submission" date="2015-05" db="EMBL/GenBank/DDBJ databases">
        <title>Complete genome sequence of Corynebacterium epidermidicanis DSM 45586, isolated from the skin of a dog suffering from pruritus.</title>
        <authorList>
            <person name="Ruckert C."/>
            <person name="Albersmeier A."/>
            <person name="Winkler A."/>
            <person name="Tauch A."/>
        </authorList>
    </citation>
    <scope>NUCLEOTIDE SEQUENCE [LARGE SCALE GENOMIC DNA]</scope>
    <source>
        <strain evidence="2 3">DSM 45586</strain>
    </source>
</reference>
<protein>
    <submittedName>
        <fullName evidence="2">Uncharacterized protein</fullName>
    </submittedName>
</protein>
<organism evidence="2 3">
    <name type="scientific">Corynebacterium epidermidicanis</name>
    <dbReference type="NCBI Taxonomy" id="1050174"/>
    <lineage>
        <taxon>Bacteria</taxon>
        <taxon>Bacillati</taxon>
        <taxon>Actinomycetota</taxon>
        <taxon>Actinomycetes</taxon>
        <taxon>Mycobacteriales</taxon>
        <taxon>Corynebacteriaceae</taxon>
        <taxon>Corynebacterium</taxon>
    </lineage>
</organism>
<gene>
    <name evidence="2" type="ORF">CEPID_04685</name>
</gene>
<dbReference type="Proteomes" id="UP000035368">
    <property type="component" value="Chromosome"/>
</dbReference>
<name>A0A0G3GVD1_9CORY</name>
<evidence type="ECO:0000313" key="2">
    <source>
        <dbReference type="EMBL" id="AKK02807.1"/>
    </source>
</evidence>
<dbReference type="EMBL" id="CP011541">
    <property type="protein sequence ID" value="AKK02807.1"/>
    <property type="molecule type" value="Genomic_DNA"/>
</dbReference>
<feature type="transmembrane region" description="Helical" evidence="1">
    <location>
        <begin position="109"/>
        <end position="125"/>
    </location>
</feature>
<dbReference type="OrthoDB" id="4410789at2"/>
<feature type="transmembrane region" description="Helical" evidence="1">
    <location>
        <begin position="46"/>
        <end position="63"/>
    </location>
</feature>
<evidence type="ECO:0000256" key="1">
    <source>
        <dbReference type="SAM" id="Phobius"/>
    </source>
</evidence>
<feature type="transmembrane region" description="Helical" evidence="1">
    <location>
        <begin position="12"/>
        <end position="34"/>
    </location>
</feature>
<evidence type="ECO:0000313" key="3">
    <source>
        <dbReference type="Proteomes" id="UP000035368"/>
    </source>
</evidence>
<feature type="transmembrane region" description="Helical" evidence="1">
    <location>
        <begin position="75"/>
        <end position="97"/>
    </location>
</feature>
<keyword evidence="1" id="KW-1133">Transmembrane helix</keyword>
<dbReference type="PATRIC" id="fig|1050174.4.peg.948"/>
<accession>A0A0G3GVD1</accession>
<dbReference type="RefSeq" id="WP_047239936.1">
    <property type="nucleotide sequence ID" value="NZ_CP011541.1"/>
</dbReference>
<dbReference type="KEGG" id="cei:CEPID_04685"/>
<dbReference type="AlphaFoldDB" id="A0A0G3GVD1"/>
<dbReference type="STRING" id="1050174.CEPID_04685"/>
<sequence>MRYVNKDFSRAEAAFGLFWLALGALLSVLLEVVYLGTWITLPGGKAIAFPYPILIALLFNAVLSKTARLWTDRIAIAALPLWVWILGFCGLTFTTALSGDILVGPNPRSLLLLLAGLAGGAWPLLKPQVAQ</sequence>